<proteinExistence type="predicted"/>
<gene>
    <name evidence="1" type="ORF">DSM107010_41550</name>
</gene>
<dbReference type="RefSeq" id="WP_106166229.1">
    <property type="nucleotide sequence ID" value="NZ_RSCK01000040.1"/>
</dbReference>
<name>A0AB37UG60_9CYAN</name>
<dbReference type="Proteomes" id="UP000282574">
    <property type="component" value="Unassembled WGS sequence"/>
</dbReference>
<evidence type="ECO:0000313" key="1">
    <source>
        <dbReference type="EMBL" id="RUT10588.1"/>
    </source>
</evidence>
<accession>A0AB37UG60</accession>
<keyword evidence="2" id="KW-1185">Reference proteome</keyword>
<comment type="caution">
    <text evidence="1">The sequence shown here is derived from an EMBL/GenBank/DDBJ whole genome shotgun (WGS) entry which is preliminary data.</text>
</comment>
<sequence>MAERKKRTIAGDKTICLPIEADNDYDQLIEDTKAFRVYLDKLIATHRELFPIGIEEGYCFHGFVESGKLHMSTRRIRLKCNGQAYQLRPDTVMPYMIGKTEEVEKGLYLRRYGVPYEGIAHVLGHSAMYWYQATQALGRASLVGTTVKDPEAIPPSSGG</sequence>
<reference evidence="1 2" key="1">
    <citation type="journal article" date="2019" name="Genome Biol. Evol.">
        <title>Day and night: Metabolic profiles and evolutionary relationships of six axenic non-marine cyanobacteria.</title>
        <authorList>
            <person name="Will S.E."/>
            <person name="Henke P."/>
            <person name="Boedeker C."/>
            <person name="Huang S."/>
            <person name="Brinkmann H."/>
            <person name="Rohde M."/>
            <person name="Jarek M."/>
            <person name="Friedl T."/>
            <person name="Seufert S."/>
            <person name="Schumacher M."/>
            <person name="Overmann J."/>
            <person name="Neumann-Schaal M."/>
            <person name="Petersen J."/>
        </authorList>
    </citation>
    <scope>NUCLEOTIDE SEQUENCE [LARGE SCALE GENOMIC DNA]</scope>
    <source>
        <strain evidence="1 2">SAG 39.79</strain>
    </source>
</reference>
<protein>
    <submittedName>
        <fullName evidence="1">Uncharacterized protein</fullName>
    </submittedName>
</protein>
<evidence type="ECO:0000313" key="2">
    <source>
        <dbReference type="Proteomes" id="UP000282574"/>
    </source>
</evidence>
<dbReference type="EMBL" id="RSCK01000040">
    <property type="protein sequence ID" value="RUT10588.1"/>
    <property type="molecule type" value="Genomic_DNA"/>
</dbReference>
<dbReference type="AlphaFoldDB" id="A0AB37UG60"/>
<organism evidence="1 2">
    <name type="scientific">Chroococcidiopsis cubana SAG 39.79</name>
    <dbReference type="NCBI Taxonomy" id="388085"/>
    <lineage>
        <taxon>Bacteria</taxon>
        <taxon>Bacillati</taxon>
        <taxon>Cyanobacteriota</taxon>
        <taxon>Cyanophyceae</taxon>
        <taxon>Chroococcidiopsidales</taxon>
        <taxon>Chroococcidiopsidaceae</taxon>
        <taxon>Chroococcidiopsis</taxon>
    </lineage>
</organism>